<evidence type="ECO:0000313" key="2">
    <source>
        <dbReference type="Proteomes" id="UP000095285"/>
    </source>
</evidence>
<sequence length="204" mass="22347">YSSLPPVLPVSAKDPAESSSTTHTTIVSPPLSQANEQNSHEAVQSYYDDGTYEWKILKMEQQADPKGADSEIAAEYATNGNSTFTNGHENSPHRNVDHLEGKILNGMAPIGRTESQIQGTLQSGYVPPIIQNSERSYPSQQQPNMVRKDEKIVWDPNLNRYVGEGIEEESVPDPPPSVSLTSEKQNGSAHGMVGGLTAARFKRW</sequence>
<evidence type="ECO:0000313" key="3">
    <source>
        <dbReference type="WBParaSite" id="EN70_606"/>
    </source>
</evidence>
<accession>A0A1I7VTD1</accession>
<dbReference type="STRING" id="7209.A0A1I7VTD1"/>
<protein>
    <submittedName>
        <fullName evidence="3">ZM domain-containing protein</fullName>
    </submittedName>
</protein>
<reference evidence="3" key="2">
    <citation type="submission" date="2016-11" db="UniProtKB">
        <authorList>
            <consortium name="WormBaseParasite"/>
        </authorList>
    </citation>
    <scope>IDENTIFICATION</scope>
</reference>
<feature type="region of interest" description="Disordered" evidence="1">
    <location>
        <begin position="165"/>
        <end position="193"/>
    </location>
</feature>
<feature type="compositionally biased region" description="Polar residues" evidence="1">
    <location>
        <begin position="17"/>
        <end position="42"/>
    </location>
</feature>
<keyword evidence="2" id="KW-1185">Reference proteome</keyword>
<name>A0A1I7VTD1_LOALO</name>
<dbReference type="Proteomes" id="UP000095285">
    <property type="component" value="Unassembled WGS sequence"/>
</dbReference>
<dbReference type="AlphaFoldDB" id="A0A1I7VTD1"/>
<feature type="region of interest" description="Disordered" evidence="1">
    <location>
        <begin position="61"/>
        <end position="95"/>
    </location>
</feature>
<reference evidence="2" key="1">
    <citation type="submission" date="2012-04" db="EMBL/GenBank/DDBJ databases">
        <title>The Genome Sequence of Loa loa.</title>
        <authorList>
            <consortium name="The Broad Institute Genome Sequencing Platform"/>
            <consortium name="Broad Institute Genome Sequencing Center for Infectious Disease"/>
            <person name="Nutman T.B."/>
            <person name="Fink D.L."/>
            <person name="Russ C."/>
            <person name="Young S."/>
            <person name="Zeng Q."/>
            <person name="Gargeya S."/>
            <person name="Alvarado L."/>
            <person name="Berlin A."/>
            <person name="Chapman S.B."/>
            <person name="Chen Z."/>
            <person name="Freedman E."/>
            <person name="Gellesch M."/>
            <person name="Goldberg J."/>
            <person name="Griggs A."/>
            <person name="Gujja S."/>
            <person name="Heilman E.R."/>
            <person name="Heiman D."/>
            <person name="Howarth C."/>
            <person name="Mehta T."/>
            <person name="Neiman D."/>
            <person name="Pearson M."/>
            <person name="Roberts A."/>
            <person name="Saif S."/>
            <person name="Shea T."/>
            <person name="Shenoy N."/>
            <person name="Sisk P."/>
            <person name="Stolte C."/>
            <person name="Sykes S."/>
            <person name="White J."/>
            <person name="Yandava C."/>
            <person name="Haas B."/>
            <person name="Henn M.R."/>
            <person name="Nusbaum C."/>
            <person name="Birren B."/>
        </authorList>
    </citation>
    <scope>NUCLEOTIDE SEQUENCE [LARGE SCALE GENOMIC DNA]</scope>
</reference>
<evidence type="ECO:0000256" key="1">
    <source>
        <dbReference type="SAM" id="MobiDB-lite"/>
    </source>
</evidence>
<feature type="compositionally biased region" description="Polar residues" evidence="1">
    <location>
        <begin position="78"/>
        <end position="89"/>
    </location>
</feature>
<dbReference type="WBParaSite" id="EN70_606">
    <property type="protein sequence ID" value="EN70_606"/>
    <property type="gene ID" value="EN70_606"/>
</dbReference>
<organism evidence="2 3">
    <name type="scientific">Loa loa</name>
    <name type="common">Eye worm</name>
    <name type="synonym">Filaria loa</name>
    <dbReference type="NCBI Taxonomy" id="7209"/>
    <lineage>
        <taxon>Eukaryota</taxon>
        <taxon>Metazoa</taxon>
        <taxon>Ecdysozoa</taxon>
        <taxon>Nematoda</taxon>
        <taxon>Chromadorea</taxon>
        <taxon>Rhabditida</taxon>
        <taxon>Spirurina</taxon>
        <taxon>Spiruromorpha</taxon>
        <taxon>Filarioidea</taxon>
        <taxon>Onchocercidae</taxon>
        <taxon>Loa</taxon>
    </lineage>
</organism>
<proteinExistence type="predicted"/>
<feature type="region of interest" description="Disordered" evidence="1">
    <location>
        <begin position="1"/>
        <end position="45"/>
    </location>
</feature>